<sequence>MKTSGNLTVGHFSSLSLISLLFQCLITLQKHFEDSLYNLSALNEENRAMIALFIKNLPPKGLFYLFIYL</sequence>
<evidence type="ECO:0000313" key="2">
    <source>
        <dbReference type="EMBL" id="KAI2654875.1"/>
    </source>
</evidence>
<keyword evidence="3" id="KW-1185">Reference proteome</keyword>
<evidence type="ECO:0000256" key="1">
    <source>
        <dbReference type="SAM" id="Phobius"/>
    </source>
</evidence>
<keyword evidence="1" id="KW-0472">Membrane</keyword>
<comment type="caution">
    <text evidence="2">The sequence shown here is derived from an EMBL/GenBank/DDBJ whole genome shotgun (WGS) entry which is preliminary data.</text>
</comment>
<keyword evidence="1" id="KW-0812">Transmembrane</keyword>
<accession>A0ABQ8LW80</accession>
<proteinExistence type="predicted"/>
<keyword evidence="1" id="KW-1133">Transmembrane helix</keyword>
<organism evidence="2 3">
    <name type="scientific">Labeo rohita</name>
    <name type="common">Indian major carp</name>
    <name type="synonym">Cyprinus rohita</name>
    <dbReference type="NCBI Taxonomy" id="84645"/>
    <lineage>
        <taxon>Eukaryota</taxon>
        <taxon>Metazoa</taxon>
        <taxon>Chordata</taxon>
        <taxon>Craniata</taxon>
        <taxon>Vertebrata</taxon>
        <taxon>Euteleostomi</taxon>
        <taxon>Actinopterygii</taxon>
        <taxon>Neopterygii</taxon>
        <taxon>Teleostei</taxon>
        <taxon>Ostariophysi</taxon>
        <taxon>Cypriniformes</taxon>
        <taxon>Cyprinidae</taxon>
        <taxon>Labeoninae</taxon>
        <taxon>Labeonini</taxon>
        <taxon>Labeo</taxon>
    </lineage>
</organism>
<dbReference type="EMBL" id="JACTAM010000016">
    <property type="protein sequence ID" value="KAI2654875.1"/>
    <property type="molecule type" value="Genomic_DNA"/>
</dbReference>
<feature type="transmembrane region" description="Helical" evidence="1">
    <location>
        <begin position="7"/>
        <end position="28"/>
    </location>
</feature>
<name>A0ABQ8LW80_LABRO</name>
<dbReference type="Proteomes" id="UP000830375">
    <property type="component" value="Unassembled WGS sequence"/>
</dbReference>
<gene>
    <name evidence="2" type="ORF">H4Q32_017153</name>
</gene>
<protein>
    <submittedName>
        <fullName evidence="2">Protein DETOXIFICATION 18</fullName>
    </submittedName>
</protein>
<evidence type="ECO:0000313" key="3">
    <source>
        <dbReference type="Proteomes" id="UP000830375"/>
    </source>
</evidence>
<reference evidence="2 3" key="1">
    <citation type="submission" date="2022-01" db="EMBL/GenBank/DDBJ databases">
        <title>A high-quality chromosome-level genome assembly of rohu carp, Labeo rohita.</title>
        <authorList>
            <person name="Arick M.A. II"/>
            <person name="Hsu C.-Y."/>
            <person name="Magbanua Z."/>
            <person name="Pechanova O."/>
            <person name="Grover C."/>
            <person name="Miller E."/>
            <person name="Thrash A."/>
            <person name="Ezzel L."/>
            <person name="Alam S."/>
            <person name="Benzie J."/>
            <person name="Hamilton M."/>
            <person name="Karsi A."/>
            <person name="Lawrence M.L."/>
            <person name="Peterson D.G."/>
        </authorList>
    </citation>
    <scope>NUCLEOTIDE SEQUENCE [LARGE SCALE GENOMIC DNA]</scope>
    <source>
        <strain evidence="3">BAU-BD-2019</strain>
        <tissue evidence="2">Blood</tissue>
    </source>
</reference>